<dbReference type="GO" id="GO:0003677">
    <property type="term" value="F:DNA binding"/>
    <property type="evidence" value="ECO:0007669"/>
    <property type="project" value="UniProtKB-UniRule"/>
</dbReference>
<evidence type="ECO:0000256" key="2">
    <source>
        <dbReference type="ARBA" id="ARBA00023125"/>
    </source>
</evidence>
<dbReference type="EMBL" id="CP040396">
    <property type="protein sequence ID" value="QCT01825.1"/>
    <property type="molecule type" value="Genomic_DNA"/>
</dbReference>
<organism evidence="6 7">
    <name type="scientific">Paenibacillus algicola</name>
    <dbReference type="NCBI Taxonomy" id="2565926"/>
    <lineage>
        <taxon>Bacteria</taxon>
        <taxon>Bacillati</taxon>
        <taxon>Bacillota</taxon>
        <taxon>Bacilli</taxon>
        <taxon>Bacillales</taxon>
        <taxon>Paenibacillaceae</taxon>
        <taxon>Paenibacillus</taxon>
    </lineage>
</organism>
<dbReference type="SUPFAM" id="SSF48498">
    <property type="entry name" value="Tetracyclin repressor-like, C-terminal domain"/>
    <property type="match status" value="1"/>
</dbReference>
<feature type="domain" description="HTH tetR-type" evidence="5">
    <location>
        <begin position="8"/>
        <end position="68"/>
    </location>
</feature>
<evidence type="ECO:0000256" key="1">
    <source>
        <dbReference type="ARBA" id="ARBA00023015"/>
    </source>
</evidence>
<accession>A0A4P8XHJ0</accession>
<dbReference type="KEGG" id="palo:E6C60_1107"/>
<dbReference type="RefSeq" id="WP_138224886.1">
    <property type="nucleotide sequence ID" value="NZ_CP040396.1"/>
</dbReference>
<keyword evidence="2 4" id="KW-0238">DNA-binding</keyword>
<keyword evidence="3" id="KW-0804">Transcription</keyword>
<dbReference type="SUPFAM" id="SSF46689">
    <property type="entry name" value="Homeodomain-like"/>
    <property type="match status" value="1"/>
</dbReference>
<evidence type="ECO:0000256" key="3">
    <source>
        <dbReference type="ARBA" id="ARBA00023163"/>
    </source>
</evidence>
<dbReference type="Pfam" id="PF00440">
    <property type="entry name" value="TetR_N"/>
    <property type="match status" value="1"/>
</dbReference>
<dbReference type="OrthoDB" id="116240at2"/>
<feature type="DNA-binding region" description="H-T-H motif" evidence="4">
    <location>
        <begin position="31"/>
        <end position="50"/>
    </location>
</feature>
<evidence type="ECO:0000259" key="5">
    <source>
        <dbReference type="PROSITE" id="PS50977"/>
    </source>
</evidence>
<dbReference type="Gene3D" id="1.10.357.10">
    <property type="entry name" value="Tetracycline Repressor, domain 2"/>
    <property type="match status" value="1"/>
</dbReference>
<dbReference type="AlphaFoldDB" id="A0A4P8XHJ0"/>
<dbReference type="PRINTS" id="PR00455">
    <property type="entry name" value="HTHTETR"/>
</dbReference>
<keyword evidence="7" id="KW-1185">Reference proteome</keyword>
<dbReference type="InterPro" id="IPR036271">
    <property type="entry name" value="Tet_transcr_reg_TetR-rel_C_sf"/>
</dbReference>
<sequence length="193" mass="21552">MNNNTSLTPAAQKILDTASRLFYWRGIHAVGVESIASEAGVTKKTLYDRFGSKDQLIVAYLKERDRKWKEHLIPYLDAVEQGQPIDKILAVFDALESWLHSQNQRGCAFINALAELDELHPGRAVIIEEKKWLKELFGDLLEKADHAEPAAAAEQLLMLHEGLMVTYSMKLFSSGVESVKETAAGIVRGRSNS</sequence>
<dbReference type="Proteomes" id="UP000300879">
    <property type="component" value="Chromosome"/>
</dbReference>
<dbReference type="InterPro" id="IPR001647">
    <property type="entry name" value="HTH_TetR"/>
</dbReference>
<dbReference type="PANTHER" id="PTHR47506:SF1">
    <property type="entry name" value="HTH-TYPE TRANSCRIPTIONAL REGULATOR YJDC"/>
    <property type="match status" value="1"/>
</dbReference>
<proteinExistence type="predicted"/>
<name>A0A4P8XHJ0_9BACL</name>
<evidence type="ECO:0000313" key="7">
    <source>
        <dbReference type="Proteomes" id="UP000300879"/>
    </source>
</evidence>
<dbReference type="InterPro" id="IPR009057">
    <property type="entry name" value="Homeodomain-like_sf"/>
</dbReference>
<evidence type="ECO:0000313" key="6">
    <source>
        <dbReference type="EMBL" id="QCT01825.1"/>
    </source>
</evidence>
<dbReference type="PANTHER" id="PTHR47506">
    <property type="entry name" value="TRANSCRIPTIONAL REGULATORY PROTEIN"/>
    <property type="match status" value="1"/>
</dbReference>
<dbReference type="PROSITE" id="PS50977">
    <property type="entry name" value="HTH_TETR_2"/>
    <property type="match status" value="1"/>
</dbReference>
<keyword evidence="1" id="KW-0805">Transcription regulation</keyword>
<reference evidence="6 7" key="1">
    <citation type="submission" date="2019-05" db="EMBL/GenBank/DDBJ databases">
        <authorList>
            <person name="Chen C."/>
        </authorList>
    </citation>
    <scope>NUCLEOTIDE SEQUENCE [LARGE SCALE GENOMIC DNA]</scope>
    <source>
        <strain evidence="6 7">HB172198</strain>
    </source>
</reference>
<gene>
    <name evidence="6" type="ORF">E6C60_1107</name>
</gene>
<protein>
    <submittedName>
        <fullName evidence="6">Transcriptional regulator, TetR family protein</fullName>
    </submittedName>
</protein>
<evidence type="ECO:0000256" key="4">
    <source>
        <dbReference type="PROSITE-ProRule" id="PRU00335"/>
    </source>
</evidence>